<dbReference type="NCBIfam" id="TIGR00243">
    <property type="entry name" value="Dxr"/>
    <property type="match status" value="1"/>
</dbReference>
<dbReference type="GO" id="GO:0051484">
    <property type="term" value="P:isopentenyl diphosphate biosynthetic process, methylerythritol 4-phosphate pathway involved in terpenoid biosynthetic process"/>
    <property type="evidence" value="ECO:0007669"/>
    <property type="project" value="UniProtKB-ARBA"/>
</dbReference>
<dbReference type="NCBIfam" id="NF009114">
    <property type="entry name" value="PRK12464.1"/>
    <property type="match status" value="1"/>
</dbReference>
<comment type="subunit">
    <text evidence="13">Homodimer.</text>
</comment>
<feature type="binding site" evidence="13">
    <location>
        <position position="187"/>
    </location>
    <ligand>
        <name>1-deoxy-D-xylulose 5-phosphate</name>
        <dbReference type="ChEBI" id="CHEBI:57792"/>
    </ligand>
</feature>
<organism evidence="17 18">
    <name type="scientific">Pantoea rodasii</name>
    <dbReference type="NCBI Taxonomy" id="1076549"/>
    <lineage>
        <taxon>Bacteria</taxon>
        <taxon>Pseudomonadati</taxon>
        <taxon>Pseudomonadota</taxon>
        <taxon>Gammaproteobacteria</taxon>
        <taxon>Enterobacterales</taxon>
        <taxon>Erwiniaceae</taxon>
        <taxon>Pantoea</taxon>
    </lineage>
</organism>
<protein>
    <recommendedName>
        <fullName evidence="12 13">1-deoxy-D-xylulose 5-phosphate reductoisomerase</fullName>
        <shortName evidence="13">DXP reductoisomerase</shortName>
        <ecNumber evidence="4 13">1.1.1.267</ecNumber>
    </recommendedName>
    <alternativeName>
        <fullName evidence="13">1-deoxyxylulose-5-phosphate reductoisomerase</fullName>
    </alternativeName>
    <alternativeName>
        <fullName evidence="13">2-C-methyl-D-erythritol 4-phosphate synthase</fullName>
    </alternativeName>
</protein>
<feature type="binding site" evidence="13">
    <location>
        <position position="14"/>
    </location>
    <ligand>
        <name>NADPH</name>
        <dbReference type="ChEBI" id="CHEBI:57783"/>
    </ligand>
</feature>
<feature type="binding site" evidence="13">
    <location>
        <position position="11"/>
    </location>
    <ligand>
        <name>NADPH</name>
        <dbReference type="ChEBI" id="CHEBI:57783"/>
    </ligand>
</feature>
<evidence type="ECO:0000256" key="8">
    <source>
        <dbReference type="ARBA" id="ARBA00023211"/>
    </source>
</evidence>
<dbReference type="Pfam" id="PF02670">
    <property type="entry name" value="DXP_reductoisom"/>
    <property type="match status" value="1"/>
</dbReference>
<evidence type="ECO:0000256" key="5">
    <source>
        <dbReference type="ARBA" id="ARBA00022723"/>
    </source>
</evidence>
<keyword evidence="8 13" id="KW-0464">Manganese</keyword>
<feature type="binding site" evidence="13">
    <location>
        <position position="153"/>
    </location>
    <ligand>
        <name>1-deoxy-D-xylulose 5-phosphate</name>
        <dbReference type="ChEBI" id="CHEBI:57792"/>
    </ligand>
</feature>
<sequence length="401" mass="43226">MMKRLTLLGSTGSIGTSTLAVVAANPDLYQVTALVAGQNVALMAEQCQQFKPRYAAMSDETSAQALRERLRALNLQTEVLSGVQAACELAALDEVDQVMAAIVGASGLQPTLAAIRASKTVLLANKESLVTCGRLFMEAVRHHQAQLLPVDSEHNAIFQSLPASIQHQLGYADLRGNGIDSILLTGSGGPFRDTPLADLAAMTPDQACAHPNWSMGRKISVDSATMMNKGLEYIEARWLFNATDAQMEVILHPQSVIHSMVRYCDGSVLAQLGSPDMRTPIAHSMAWPARISAGVTPLDFTRMKALTFDEPDYARYPCLKLAIDACSTGQAATTTLNAANEVAVAAFLQHQIRFTDIAAMNSEVLASLQCQEPSNIDDVMEIDRLARICANELLPRFRLAG</sequence>
<evidence type="ECO:0000256" key="12">
    <source>
        <dbReference type="ARBA" id="ARBA00071224"/>
    </source>
</evidence>
<evidence type="ECO:0000256" key="6">
    <source>
        <dbReference type="ARBA" id="ARBA00022857"/>
    </source>
</evidence>
<evidence type="ECO:0000256" key="10">
    <source>
        <dbReference type="ARBA" id="ARBA00048543"/>
    </source>
</evidence>
<dbReference type="InterPro" id="IPR013512">
    <property type="entry name" value="DXP_reductoisomerase_N"/>
</dbReference>
<dbReference type="SUPFAM" id="SSF69055">
    <property type="entry name" value="1-deoxy-D-xylulose-5-phosphate reductoisomerase, C-terminal domain"/>
    <property type="match status" value="1"/>
</dbReference>
<feature type="binding site" evidence="13">
    <location>
        <position position="216"/>
    </location>
    <ligand>
        <name>NADPH</name>
        <dbReference type="ChEBI" id="CHEBI:57783"/>
    </ligand>
</feature>
<dbReference type="SUPFAM" id="SSF51735">
    <property type="entry name" value="NAD(P)-binding Rossmann-fold domains"/>
    <property type="match status" value="1"/>
</dbReference>
<feature type="binding site" evidence="13">
    <location>
        <position position="39"/>
    </location>
    <ligand>
        <name>NADPH</name>
        <dbReference type="ChEBI" id="CHEBI:57783"/>
    </ligand>
</feature>
<dbReference type="HAMAP" id="MF_00183">
    <property type="entry name" value="DXP_reductoisom"/>
    <property type="match status" value="1"/>
</dbReference>
<feature type="binding site" evidence="13">
    <location>
        <position position="232"/>
    </location>
    <ligand>
        <name>Mn(2+)</name>
        <dbReference type="ChEBI" id="CHEBI:29035"/>
    </ligand>
</feature>
<feature type="domain" description="DXP reductoisomerase C-terminal" evidence="16">
    <location>
        <begin position="272"/>
        <end position="387"/>
    </location>
</feature>
<dbReference type="EMBL" id="JTJJ01000041">
    <property type="protein sequence ID" value="KHJ67829.1"/>
    <property type="molecule type" value="Genomic_DNA"/>
</dbReference>
<dbReference type="FunFam" id="1.10.1740.10:FF:000004">
    <property type="entry name" value="1-deoxy-D-xylulose 5-phosphate reductoisomerase"/>
    <property type="match status" value="1"/>
</dbReference>
<comment type="catalytic activity">
    <reaction evidence="10">
        <text>2-C-methyl-D-erythritol 4-phosphate + NADP(+) = 1-deoxy-D-xylulose 5-phosphate + NADPH + H(+)</text>
        <dbReference type="Rhea" id="RHEA:13717"/>
        <dbReference type="ChEBI" id="CHEBI:15378"/>
        <dbReference type="ChEBI" id="CHEBI:57783"/>
        <dbReference type="ChEBI" id="CHEBI:57792"/>
        <dbReference type="ChEBI" id="CHEBI:58262"/>
        <dbReference type="ChEBI" id="CHEBI:58349"/>
        <dbReference type="EC" id="1.1.1.267"/>
    </reaction>
    <physiologicalReaction direction="right-to-left" evidence="10">
        <dbReference type="Rhea" id="RHEA:13719"/>
    </physiologicalReaction>
</comment>
<gene>
    <name evidence="13" type="primary">dxr</name>
    <name evidence="17" type="ORF">QU24_11880</name>
</gene>
<evidence type="ECO:0000259" key="15">
    <source>
        <dbReference type="Pfam" id="PF08436"/>
    </source>
</evidence>
<feature type="binding site" evidence="13">
    <location>
        <position position="152"/>
    </location>
    <ligand>
        <name>1-deoxy-D-xylulose 5-phosphate</name>
        <dbReference type="ChEBI" id="CHEBI:57792"/>
    </ligand>
</feature>
<feature type="binding site" evidence="13">
    <location>
        <position position="232"/>
    </location>
    <ligand>
        <name>1-deoxy-D-xylulose 5-phosphate</name>
        <dbReference type="ChEBI" id="CHEBI:57792"/>
    </ligand>
</feature>
<dbReference type="Gene3D" id="3.40.50.720">
    <property type="entry name" value="NAD(P)-binding Rossmann-like Domain"/>
    <property type="match status" value="1"/>
</dbReference>
<evidence type="ECO:0000259" key="14">
    <source>
        <dbReference type="Pfam" id="PF02670"/>
    </source>
</evidence>
<evidence type="ECO:0000256" key="1">
    <source>
        <dbReference type="ARBA" id="ARBA00001941"/>
    </source>
</evidence>
<comment type="caution">
    <text evidence="17">The sequence shown here is derived from an EMBL/GenBank/DDBJ whole genome shotgun (WGS) entry which is preliminary data.</text>
</comment>
<evidence type="ECO:0000256" key="11">
    <source>
        <dbReference type="ARBA" id="ARBA00054845"/>
    </source>
</evidence>
<keyword evidence="17" id="KW-0413">Isomerase</keyword>
<dbReference type="AlphaFoldDB" id="A0A0B1R5D1"/>
<keyword evidence="9 13" id="KW-0414">Isoprene biosynthesis</keyword>
<dbReference type="GO" id="GO:0030604">
    <property type="term" value="F:1-deoxy-D-xylulose-5-phosphate reductoisomerase activity"/>
    <property type="evidence" value="ECO:0007669"/>
    <property type="project" value="UniProtKB-UniRule"/>
</dbReference>
<dbReference type="SUPFAM" id="SSF55347">
    <property type="entry name" value="Glyceraldehyde-3-phosphate dehydrogenase-like, C-terminal domain"/>
    <property type="match status" value="1"/>
</dbReference>
<keyword evidence="6 13" id="KW-0521">NADP</keyword>
<dbReference type="InterPro" id="IPR036169">
    <property type="entry name" value="DXPR_C_sf"/>
</dbReference>
<dbReference type="InterPro" id="IPR003821">
    <property type="entry name" value="DXP_reductoisomerase"/>
</dbReference>
<feature type="binding site" evidence="13">
    <location>
        <position position="126"/>
    </location>
    <ligand>
        <name>1-deoxy-D-xylulose 5-phosphate</name>
        <dbReference type="ChEBI" id="CHEBI:57792"/>
    </ligand>
</feature>
<dbReference type="PIRSF" id="PIRSF006205">
    <property type="entry name" value="Dxp_reductismrs"/>
    <property type="match status" value="1"/>
</dbReference>
<feature type="binding site" evidence="13">
    <location>
        <position position="127"/>
    </location>
    <ligand>
        <name>NADPH</name>
        <dbReference type="ChEBI" id="CHEBI:57783"/>
    </ligand>
</feature>
<dbReference type="PANTHER" id="PTHR30525">
    <property type="entry name" value="1-DEOXY-D-XYLULOSE 5-PHOSPHATE REDUCTOISOMERASE"/>
    <property type="match status" value="1"/>
</dbReference>
<feature type="binding site" evidence="13">
    <location>
        <position position="12"/>
    </location>
    <ligand>
        <name>NADPH</name>
        <dbReference type="ChEBI" id="CHEBI:57783"/>
    </ligand>
</feature>
<dbReference type="Pfam" id="PF13288">
    <property type="entry name" value="DXPR_C"/>
    <property type="match status" value="1"/>
</dbReference>
<dbReference type="Pfam" id="PF08436">
    <property type="entry name" value="DXP_redisom_C"/>
    <property type="match status" value="1"/>
</dbReference>
<evidence type="ECO:0000256" key="9">
    <source>
        <dbReference type="ARBA" id="ARBA00023229"/>
    </source>
</evidence>
<keyword evidence="7 13" id="KW-0560">Oxidoreductase</keyword>
<proteinExistence type="inferred from homology"/>
<keyword evidence="13" id="KW-0460">Magnesium</keyword>
<accession>A0A0B1R5D1</accession>
<feature type="binding site" evidence="13">
    <location>
        <position position="151"/>
    </location>
    <ligand>
        <name>Mn(2+)</name>
        <dbReference type="ChEBI" id="CHEBI:29035"/>
    </ligand>
</feature>
<feature type="binding site" evidence="13">
    <location>
        <position position="223"/>
    </location>
    <ligand>
        <name>1-deoxy-D-xylulose 5-phosphate</name>
        <dbReference type="ChEBI" id="CHEBI:57792"/>
    </ligand>
</feature>
<dbReference type="NCBIfam" id="NF003938">
    <property type="entry name" value="PRK05447.1-1"/>
    <property type="match status" value="1"/>
</dbReference>
<dbReference type="InterPro" id="IPR026877">
    <property type="entry name" value="DXPR_C"/>
</dbReference>
<evidence type="ECO:0000256" key="13">
    <source>
        <dbReference type="HAMAP-Rule" id="MF_00183"/>
    </source>
</evidence>
<dbReference type="GO" id="GO:0030145">
    <property type="term" value="F:manganese ion binding"/>
    <property type="evidence" value="ECO:0007669"/>
    <property type="project" value="TreeGrafter"/>
</dbReference>
<dbReference type="UniPathway" id="UPA00056">
    <property type="reaction ID" value="UER00092"/>
</dbReference>
<feature type="binding site" evidence="13">
    <location>
        <position position="13"/>
    </location>
    <ligand>
        <name>NADPH</name>
        <dbReference type="ChEBI" id="CHEBI:57783"/>
    </ligand>
</feature>
<feature type="domain" description="1-deoxy-D-xylulose 5-phosphate reductoisomerase C-terminal" evidence="15">
    <location>
        <begin position="147"/>
        <end position="240"/>
    </location>
</feature>
<reference evidence="17 18" key="1">
    <citation type="submission" date="2014-11" db="EMBL/GenBank/DDBJ databases">
        <title>Genome sequencing of Pantoea rodasii ND03.</title>
        <authorList>
            <person name="Muhamad Yunos N.Y."/>
            <person name="Chan K.-G."/>
        </authorList>
    </citation>
    <scope>NUCLEOTIDE SEQUENCE [LARGE SCALE GENOMIC DNA]</scope>
    <source>
        <strain evidence="17 18">ND03</strain>
    </source>
</reference>
<feature type="binding site" evidence="13">
    <location>
        <position position="228"/>
    </location>
    <ligand>
        <name>1-deoxy-D-xylulose 5-phosphate</name>
        <dbReference type="ChEBI" id="CHEBI:57792"/>
    </ligand>
</feature>
<comment type="cofactor">
    <cofactor evidence="1">
        <name>Co(2+)</name>
        <dbReference type="ChEBI" id="CHEBI:48828"/>
    </cofactor>
</comment>
<comment type="caution">
    <text evidence="13">Lacks conserved residue(s) required for the propagation of feature annotation.</text>
</comment>
<comment type="similarity">
    <text evidence="3 13">Belongs to the DXR family.</text>
</comment>
<feature type="binding site" evidence="13">
    <location>
        <position position="153"/>
    </location>
    <ligand>
        <name>Mn(2+)</name>
        <dbReference type="ChEBI" id="CHEBI:29035"/>
    </ligand>
</feature>
<evidence type="ECO:0000256" key="3">
    <source>
        <dbReference type="ARBA" id="ARBA00006825"/>
    </source>
</evidence>
<dbReference type="PANTHER" id="PTHR30525:SF0">
    <property type="entry name" value="1-DEOXY-D-XYLULOSE 5-PHOSPHATE REDUCTOISOMERASE, CHLOROPLASTIC"/>
    <property type="match status" value="1"/>
</dbReference>
<comment type="cofactor">
    <cofactor evidence="13">
        <name>Mg(2+)</name>
        <dbReference type="ChEBI" id="CHEBI:18420"/>
    </cofactor>
    <cofactor evidence="13">
        <name>Mn(2+)</name>
        <dbReference type="ChEBI" id="CHEBI:29035"/>
    </cofactor>
</comment>
<feature type="binding site" evidence="13">
    <location>
        <position position="125"/>
    </location>
    <ligand>
        <name>NADPH</name>
        <dbReference type="ChEBI" id="CHEBI:57783"/>
    </ligand>
</feature>
<evidence type="ECO:0000259" key="16">
    <source>
        <dbReference type="Pfam" id="PF13288"/>
    </source>
</evidence>
<evidence type="ECO:0000313" key="18">
    <source>
        <dbReference type="Proteomes" id="UP000030853"/>
    </source>
</evidence>
<evidence type="ECO:0000256" key="7">
    <source>
        <dbReference type="ARBA" id="ARBA00023002"/>
    </source>
</evidence>
<evidence type="ECO:0000256" key="2">
    <source>
        <dbReference type="ARBA" id="ARBA00005094"/>
    </source>
</evidence>
<feature type="binding site" evidence="13">
    <location>
        <position position="229"/>
    </location>
    <ligand>
        <name>1-deoxy-D-xylulose 5-phosphate</name>
        <dbReference type="ChEBI" id="CHEBI:57792"/>
    </ligand>
</feature>
<comment type="function">
    <text evidence="11 13">Catalyzes the NADPH-dependent rearrangement and reduction of 1-deoxy-D-xylulose-5-phosphate (DXP) to 2-C-methyl-D-erythritol 4-phosphate (MEP).</text>
</comment>
<dbReference type="EC" id="1.1.1.267" evidence="4 13"/>
<evidence type="ECO:0000256" key="4">
    <source>
        <dbReference type="ARBA" id="ARBA00012366"/>
    </source>
</evidence>
<comment type="pathway">
    <text evidence="2 13">Isoprenoid biosynthesis; isopentenyl diphosphate biosynthesis via DXP pathway; isopentenyl diphosphate from 1-deoxy-D-xylulose 5-phosphate: step 1/6.</text>
</comment>
<name>A0A0B1R5D1_9GAMM</name>
<dbReference type="InterPro" id="IPR013644">
    <property type="entry name" value="DXP_reductoisomerase_C"/>
</dbReference>
<dbReference type="InterPro" id="IPR036291">
    <property type="entry name" value="NAD(P)-bd_dom_sf"/>
</dbReference>
<feature type="binding site" evidence="13">
    <location>
        <position position="210"/>
    </location>
    <ligand>
        <name>1-deoxy-D-xylulose 5-phosphate</name>
        <dbReference type="ChEBI" id="CHEBI:57792"/>
    </ligand>
</feature>
<dbReference type="GO" id="GO:0016853">
    <property type="term" value="F:isomerase activity"/>
    <property type="evidence" value="ECO:0007669"/>
    <property type="project" value="UniProtKB-KW"/>
</dbReference>
<dbReference type="Proteomes" id="UP000030853">
    <property type="component" value="Unassembled WGS sequence"/>
</dbReference>
<evidence type="ECO:0000313" key="17">
    <source>
        <dbReference type="EMBL" id="KHJ67829.1"/>
    </source>
</evidence>
<feature type="binding site" evidence="13">
    <location>
        <position position="37"/>
    </location>
    <ligand>
        <name>NADPH</name>
        <dbReference type="ChEBI" id="CHEBI:57783"/>
    </ligand>
</feature>
<feature type="domain" description="1-deoxy-D-xylulose 5-phosphate reductoisomerase N-terminal" evidence="14">
    <location>
        <begin position="5"/>
        <end position="133"/>
    </location>
</feature>
<keyword evidence="5 13" id="KW-0479">Metal-binding</keyword>
<dbReference type="FunFam" id="3.40.50.720:FF:000045">
    <property type="entry name" value="1-deoxy-D-xylulose 5-phosphate reductoisomerase"/>
    <property type="match status" value="1"/>
</dbReference>
<dbReference type="Gene3D" id="1.10.1740.10">
    <property type="match status" value="1"/>
</dbReference>
<dbReference type="GO" id="GO:0070402">
    <property type="term" value="F:NADPH binding"/>
    <property type="evidence" value="ECO:0007669"/>
    <property type="project" value="InterPro"/>
</dbReference>